<dbReference type="SUPFAM" id="SSF53474">
    <property type="entry name" value="alpha/beta-Hydrolases"/>
    <property type="match status" value="1"/>
</dbReference>
<feature type="region of interest" description="Disordered" evidence="8">
    <location>
        <begin position="1"/>
        <end position="61"/>
    </location>
</feature>
<evidence type="ECO:0000256" key="4">
    <source>
        <dbReference type="ARBA" id="ARBA00022487"/>
    </source>
</evidence>
<dbReference type="OrthoDB" id="194865at2759"/>
<name>A0A4U0WRB5_9PEZI</name>
<dbReference type="AlphaFoldDB" id="A0A4U0WRB5"/>
<evidence type="ECO:0000313" key="11">
    <source>
        <dbReference type="Proteomes" id="UP000308768"/>
    </source>
</evidence>
<dbReference type="InterPro" id="IPR029058">
    <property type="entry name" value="AB_hydrolase_fold"/>
</dbReference>
<dbReference type="PANTHER" id="PTHR14189">
    <property type="entry name" value="PROTEIN PHOSPHATASE METHYLESTERASE-1 RELATED"/>
    <property type="match status" value="1"/>
</dbReference>
<comment type="function">
    <text evidence="6">Demethylates proteins that have been reversibly carboxymethylated. Demethylates the phosphatase PP2A catalytic subunit.</text>
</comment>
<dbReference type="EC" id="3.1.1.89" evidence="2"/>
<evidence type="ECO:0000256" key="1">
    <source>
        <dbReference type="ARBA" id="ARBA00008645"/>
    </source>
</evidence>
<evidence type="ECO:0000256" key="3">
    <source>
        <dbReference type="ARBA" id="ARBA00020672"/>
    </source>
</evidence>
<feature type="domain" description="AB hydrolase-1" evidence="9">
    <location>
        <begin position="103"/>
        <end position="355"/>
    </location>
</feature>
<dbReference type="STRING" id="331657.A0A4U0WRB5"/>
<keyword evidence="11" id="KW-1185">Reference proteome</keyword>
<protein>
    <recommendedName>
        <fullName evidence="3">Protein phosphatase methylesterase 1</fullName>
        <ecNumber evidence="2">3.1.1.89</ecNumber>
    </recommendedName>
</protein>
<accession>A0A4U0WRB5</accession>
<dbReference type="Pfam" id="PF12697">
    <property type="entry name" value="Abhydrolase_6"/>
    <property type="match status" value="1"/>
</dbReference>
<dbReference type="InterPro" id="IPR000073">
    <property type="entry name" value="AB_hydrolase_1"/>
</dbReference>
<sequence length="430" mass="45735">MSGLAKGFAKTTLSALPPPPPDPSPRSSEEGVEAVYDDSSSSSSLSSTGTVVPTSSLKAAPAPPVGWSDFFEQELYLDYQTDSLRAQYHVYLTAPSAPNAPLFVCHHGAGSSALSFAPFALELRKLLPTAGVLSLEARDHGSVVASPSSNNAILDFSLPVLTLDALAMIRLTQAKLAWPSLPPLVLVGHSLGGAVLTSVAATFQLGPSVLGYAVLDVVEGSAMDALSSMSALLRSRPSTFPTLQAAIDWHLRSRTLRNPASARASVPSLLVELPSGEWTWRTDLAATQPFWAGWFEGLSRKFLEARGAKLLLLAGTDRLDKELMIGQMQGKFQMHVFPAAGHFIHEDLPAKTAAAVAEFFKRNDRSTLVLPPKVSELLAQASARRDTSTAFRGQAEPNHPEAHDSYEPGFVDTPGAATTVLPQTRLSMSG</sequence>
<feature type="region of interest" description="Disordered" evidence="8">
    <location>
        <begin position="385"/>
        <end position="415"/>
    </location>
</feature>
<feature type="compositionally biased region" description="Low complexity" evidence="8">
    <location>
        <begin position="39"/>
        <end position="57"/>
    </location>
</feature>
<dbReference type="EMBL" id="NAJN01001191">
    <property type="protein sequence ID" value="TKA65013.1"/>
    <property type="molecule type" value="Genomic_DNA"/>
</dbReference>
<keyword evidence="4" id="KW-0719">Serine esterase</keyword>
<dbReference type="Gene3D" id="3.40.50.1820">
    <property type="entry name" value="alpha/beta hydrolase"/>
    <property type="match status" value="1"/>
</dbReference>
<organism evidence="10 11">
    <name type="scientific">Cryomyces minteri</name>
    <dbReference type="NCBI Taxonomy" id="331657"/>
    <lineage>
        <taxon>Eukaryota</taxon>
        <taxon>Fungi</taxon>
        <taxon>Dikarya</taxon>
        <taxon>Ascomycota</taxon>
        <taxon>Pezizomycotina</taxon>
        <taxon>Dothideomycetes</taxon>
        <taxon>Dothideomycetes incertae sedis</taxon>
        <taxon>Cryomyces</taxon>
    </lineage>
</organism>
<proteinExistence type="inferred from homology"/>
<dbReference type="InterPro" id="IPR016812">
    <property type="entry name" value="PPase_methylesterase_euk"/>
</dbReference>
<keyword evidence="5" id="KW-0378">Hydrolase</keyword>
<dbReference type="Proteomes" id="UP000308768">
    <property type="component" value="Unassembled WGS sequence"/>
</dbReference>
<evidence type="ECO:0000256" key="6">
    <source>
        <dbReference type="ARBA" id="ARBA00024741"/>
    </source>
</evidence>
<evidence type="ECO:0000256" key="5">
    <source>
        <dbReference type="ARBA" id="ARBA00022801"/>
    </source>
</evidence>
<dbReference type="GO" id="GO:0051723">
    <property type="term" value="F:protein methylesterase activity"/>
    <property type="evidence" value="ECO:0007669"/>
    <property type="project" value="UniProtKB-EC"/>
</dbReference>
<comment type="caution">
    <text evidence="10">The sequence shown here is derived from an EMBL/GenBank/DDBJ whole genome shotgun (WGS) entry which is preliminary data.</text>
</comment>
<evidence type="ECO:0000256" key="7">
    <source>
        <dbReference type="ARBA" id="ARBA00049203"/>
    </source>
</evidence>
<reference evidence="10 11" key="1">
    <citation type="submission" date="2017-03" db="EMBL/GenBank/DDBJ databases">
        <title>Genomes of endolithic fungi from Antarctica.</title>
        <authorList>
            <person name="Coleine C."/>
            <person name="Masonjones S."/>
            <person name="Stajich J.E."/>
        </authorList>
    </citation>
    <scope>NUCLEOTIDE SEQUENCE [LARGE SCALE GENOMIC DNA]</scope>
    <source>
        <strain evidence="10 11">CCFEE 5187</strain>
    </source>
</reference>
<evidence type="ECO:0000259" key="9">
    <source>
        <dbReference type="Pfam" id="PF12697"/>
    </source>
</evidence>
<evidence type="ECO:0000256" key="8">
    <source>
        <dbReference type="SAM" id="MobiDB-lite"/>
    </source>
</evidence>
<dbReference type="PANTHER" id="PTHR14189:SF0">
    <property type="entry name" value="PROTEIN PHOSPHATASE METHYLESTERASE 1"/>
    <property type="match status" value="1"/>
</dbReference>
<comment type="similarity">
    <text evidence="1">Belongs to the AB hydrolase superfamily.</text>
</comment>
<evidence type="ECO:0000313" key="10">
    <source>
        <dbReference type="EMBL" id="TKA65013.1"/>
    </source>
</evidence>
<comment type="catalytic activity">
    <reaction evidence="7">
        <text>[phosphatase 2A protein]-C-terminal L-leucine methyl ester + H2O = [phosphatase 2A protein]-C-terminal L-leucine + methanol + H(+)</text>
        <dbReference type="Rhea" id="RHEA:48548"/>
        <dbReference type="Rhea" id="RHEA-COMP:12134"/>
        <dbReference type="Rhea" id="RHEA-COMP:12135"/>
        <dbReference type="ChEBI" id="CHEBI:15377"/>
        <dbReference type="ChEBI" id="CHEBI:15378"/>
        <dbReference type="ChEBI" id="CHEBI:17790"/>
        <dbReference type="ChEBI" id="CHEBI:90516"/>
        <dbReference type="ChEBI" id="CHEBI:90517"/>
        <dbReference type="EC" id="3.1.1.89"/>
    </reaction>
</comment>
<gene>
    <name evidence="10" type="ORF">B0A49_08128</name>
</gene>
<evidence type="ECO:0000256" key="2">
    <source>
        <dbReference type="ARBA" id="ARBA00013111"/>
    </source>
</evidence>